<dbReference type="InterPro" id="IPR027417">
    <property type="entry name" value="P-loop_NTPase"/>
</dbReference>
<gene>
    <name evidence="10" type="ORF">DF185_06195</name>
</gene>
<dbReference type="GO" id="GO:0046961">
    <property type="term" value="F:proton-transporting ATPase activity, rotational mechanism"/>
    <property type="evidence" value="ECO:0007669"/>
    <property type="project" value="InterPro"/>
</dbReference>
<comment type="similarity">
    <text evidence="1">Belongs to the ATPase alpha/beta chains family.</text>
</comment>
<dbReference type="OrthoDB" id="9803053at2"/>
<protein>
    <submittedName>
        <fullName evidence="10">V-type ATP synthase subunit A</fullName>
    </submittedName>
</protein>
<evidence type="ECO:0000313" key="11">
    <source>
        <dbReference type="Proteomes" id="UP000248079"/>
    </source>
</evidence>
<keyword evidence="4" id="KW-0067">ATP-binding</keyword>
<dbReference type="InterPro" id="IPR022878">
    <property type="entry name" value="V-ATPase_asu"/>
</dbReference>
<dbReference type="AlphaFoldDB" id="A0A2V4ADV5"/>
<evidence type="ECO:0000256" key="4">
    <source>
        <dbReference type="ARBA" id="ARBA00022840"/>
    </source>
</evidence>
<reference evidence="10 11" key="1">
    <citation type="submission" date="2018-05" db="EMBL/GenBank/DDBJ databases">
        <title>Marinifilum breve JC075T sp. nov., a marine bacterium isolated from Yongle Blue Hole in the South China Sea.</title>
        <authorList>
            <person name="Fu T."/>
        </authorList>
    </citation>
    <scope>NUCLEOTIDE SEQUENCE [LARGE SCALE GENOMIC DNA]</scope>
    <source>
        <strain evidence="10 11">JC075</strain>
    </source>
</reference>
<dbReference type="EMBL" id="QFLI01000002">
    <property type="protein sequence ID" value="PXY02234.1"/>
    <property type="molecule type" value="Genomic_DNA"/>
</dbReference>
<name>A0A2V4ADV5_9BACT</name>
<feature type="domain" description="ATPase F1/V1/A1 complex alpha/beta subunit nucleotide-binding" evidence="8">
    <location>
        <begin position="233"/>
        <end position="447"/>
    </location>
</feature>
<comment type="function">
    <text evidence="7">Produces ATP from ADP in the presence of a proton gradient across the membrane. The V-type alpha chain is a catalytic subunit.</text>
</comment>
<dbReference type="Gene3D" id="2.40.50.100">
    <property type="match status" value="1"/>
</dbReference>
<sequence>MKIYFKSNMMKNKRTGTLISIQDSLVKARFYGDVIMGETAEIAVDGKMLQAEVLQITPDPKKEDAGIAEMQVFEDLTGAKIGDEVEFKHDALSVLLGPGLLTSIWDGLQNSLYPLSEQDSYLKPGLKAPALDEEKLWEFTPSAKVGDALKGGDAIGWVMEGRFEHKILVPFTIGKCVLESIIEKQAVNIKEVVAVINDEQGTRHELKLVFRQAVKSPIPFQERAIPNKTISTGVRVIDLLAPVSYGGTVGNPGPFGAGKTVMQHSLCKYALADIIIMAACGERAGEAVEVFKDFAELSDPSTGESLMNRMCIFGNTSSMPVAAREASVFIALTVGEYYRYQGYNVILLADSTSRWAQALRERSGRQGDIPGPEAFPMDIPDQIKGMYQRAGADSATGGSLTFIGTVSPAGGNFQEPVTQATMDATGGFWGLSQDRADAKKYPAIDPLVYTTSVYDSFISWEDREKILQVLNEANGIDQTISTIGLKKVPVEKYELYQKGQTIDFCVLQQDAFHDLDACTRPERLQIINQAVQKLIDQPMQYSTEGMDDEEVKEMIKSKFDNLRQWWKEWNTYAQDEEQIETLAIKIDQFILQEEYAS</sequence>
<evidence type="ECO:0000256" key="2">
    <source>
        <dbReference type="ARBA" id="ARBA00022448"/>
    </source>
</evidence>
<comment type="caution">
    <text evidence="10">The sequence shown here is derived from an EMBL/GenBank/DDBJ whole genome shotgun (WGS) entry which is preliminary data.</text>
</comment>
<evidence type="ECO:0000256" key="5">
    <source>
        <dbReference type="ARBA" id="ARBA00022967"/>
    </source>
</evidence>
<dbReference type="InterPro" id="IPR031686">
    <property type="entry name" value="ATP-synth_a_Xtn"/>
</dbReference>
<evidence type="ECO:0000256" key="3">
    <source>
        <dbReference type="ARBA" id="ARBA00022741"/>
    </source>
</evidence>
<dbReference type="Pfam" id="PF00006">
    <property type="entry name" value="ATP-synt_ab"/>
    <property type="match status" value="1"/>
</dbReference>
<keyword evidence="6" id="KW-0406">Ion transport</keyword>
<accession>A0A2V4ADV5</accession>
<keyword evidence="3" id="KW-0547">Nucleotide-binding</keyword>
<dbReference type="InterPro" id="IPR000194">
    <property type="entry name" value="ATPase_F1/V1/A1_a/bsu_nucl-bd"/>
</dbReference>
<evidence type="ECO:0000259" key="9">
    <source>
        <dbReference type="Pfam" id="PF16886"/>
    </source>
</evidence>
<dbReference type="Gene3D" id="3.40.50.300">
    <property type="entry name" value="P-loop containing nucleotide triphosphate hydrolases"/>
    <property type="match status" value="1"/>
</dbReference>
<dbReference type="PANTHER" id="PTHR43607">
    <property type="entry name" value="V-TYPE PROTON ATPASE CATALYTIC SUBUNIT A"/>
    <property type="match status" value="1"/>
</dbReference>
<evidence type="ECO:0000259" key="8">
    <source>
        <dbReference type="Pfam" id="PF00006"/>
    </source>
</evidence>
<dbReference type="GO" id="GO:0005524">
    <property type="term" value="F:ATP binding"/>
    <property type="evidence" value="ECO:0007669"/>
    <property type="project" value="UniProtKB-KW"/>
</dbReference>
<organism evidence="10 11">
    <name type="scientific">Marinifilum breve</name>
    <dbReference type="NCBI Taxonomy" id="2184082"/>
    <lineage>
        <taxon>Bacteria</taxon>
        <taxon>Pseudomonadati</taxon>
        <taxon>Bacteroidota</taxon>
        <taxon>Bacteroidia</taxon>
        <taxon>Marinilabiliales</taxon>
        <taxon>Marinifilaceae</taxon>
    </lineage>
</organism>
<dbReference type="GO" id="GO:0046034">
    <property type="term" value="P:ATP metabolic process"/>
    <property type="evidence" value="ECO:0007669"/>
    <property type="project" value="InterPro"/>
</dbReference>
<dbReference type="NCBIfam" id="NF003220">
    <property type="entry name" value="PRK04192.1"/>
    <property type="match status" value="1"/>
</dbReference>
<evidence type="ECO:0000256" key="6">
    <source>
        <dbReference type="ARBA" id="ARBA00023065"/>
    </source>
</evidence>
<evidence type="ECO:0000256" key="1">
    <source>
        <dbReference type="ARBA" id="ARBA00008936"/>
    </source>
</evidence>
<feature type="domain" description="ATPsynthase alpha/beta subunit barrel-sandwich" evidence="9">
    <location>
        <begin position="129"/>
        <end position="214"/>
    </location>
</feature>
<proteinExistence type="inferred from homology"/>
<dbReference type="Proteomes" id="UP000248079">
    <property type="component" value="Unassembled WGS sequence"/>
</dbReference>
<keyword evidence="2" id="KW-0813">Transport</keyword>
<keyword evidence="5" id="KW-1278">Translocase</keyword>
<dbReference type="SUPFAM" id="SSF52540">
    <property type="entry name" value="P-loop containing nucleoside triphosphate hydrolases"/>
    <property type="match status" value="1"/>
</dbReference>
<dbReference type="InterPro" id="IPR024034">
    <property type="entry name" value="ATPase_F1/V1_b/a_C"/>
</dbReference>
<dbReference type="Gene3D" id="1.10.1140.10">
    <property type="entry name" value="Bovine Mitochondrial F1-atpase, Atp Synthase Beta Chain, Chain D, domain 3"/>
    <property type="match status" value="1"/>
</dbReference>
<dbReference type="PANTHER" id="PTHR43607:SF1">
    <property type="entry name" value="H(+)-TRANSPORTING TWO-SECTOR ATPASE"/>
    <property type="match status" value="1"/>
</dbReference>
<evidence type="ECO:0000256" key="7">
    <source>
        <dbReference type="ARBA" id="ARBA00054855"/>
    </source>
</evidence>
<evidence type="ECO:0000313" key="10">
    <source>
        <dbReference type="EMBL" id="PXY02234.1"/>
    </source>
</evidence>
<dbReference type="Pfam" id="PF16886">
    <property type="entry name" value="ATP-synt_ab_Xtn"/>
    <property type="match status" value="1"/>
</dbReference>
<keyword evidence="11" id="KW-1185">Reference proteome</keyword>